<feature type="non-terminal residue" evidence="2">
    <location>
        <position position="1"/>
    </location>
</feature>
<evidence type="ECO:0000313" key="2">
    <source>
        <dbReference type="EMBL" id="MES1923211.1"/>
    </source>
</evidence>
<evidence type="ECO:0000256" key="1">
    <source>
        <dbReference type="SAM" id="Coils"/>
    </source>
</evidence>
<name>A0ABV2AU76_9EUKA</name>
<reference evidence="2 3" key="1">
    <citation type="journal article" date="2024" name="BMC Biol.">
        <title>Comparative genomics of Ascetosporea gives new insight into the evolutionary basis for animal parasitism in Rhizaria.</title>
        <authorList>
            <person name="Hiltunen Thoren M."/>
            <person name="Onut-Brannstrom I."/>
            <person name="Alfjorden A."/>
            <person name="Peckova H."/>
            <person name="Swords F."/>
            <person name="Hooper C."/>
            <person name="Holzer A.S."/>
            <person name="Bass D."/>
            <person name="Burki F."/>
        </authorList>
    </citation>
    <scope>NUCLEOTIDE SEQUENCE [LARGE SCALE GENOMIC DNA]</scope>
    <source>
        <strain evidence="2">20-A016</strain>
    </source>
</reference>
<evidence type="ECO:0000313" key="3">
    <source>
        <dbReference type="Proteomes" id="UP001439008"/>
    </source>
</evidence>
<proteinExistence type="predicted"/>
<feature type="coiled-coil region" evidence="1">
    <location>
        <begin position="41"/>
        <end position="68"/>
    </location>
</feature>
<organism evidence="2 3">
    <name type="scientific">Bonamia ostreae</name>
    <dbReference type="NCBI Taxonomy" id="126728"/>
    <lineage>
        <taxon>Eukaryota</taxon>
        <taxon>Sar</taxon>
        <taxon>Rhizaria</taxon>
        <taxon>Endomyxa</taxon>
        <taxon>Ascetosporea</taxon>
        <taxon>Haplosporida</taxon>
        <taxon>Bonamia</taxon>
    </lineage>
</organism>
<dbReference type="EMBL" id="JBDODL010005117">
    <property type="protein sequence ID" value="MES1923211.1"/>
    <property type="molecule type" value="Genomic_DNA"/>
</dbReference>
<dbReference type="Proteomes" id="UP001439008">
    <property type="component" value="Unassembled WGS sequence"/>
</dbReference>
<feature type="non-terminal residue" evidence="2">
    <location>
        <position position="213"/>
    </location>
</feature>
<accession>A0ABV2AU76</accession>
<protein>
    <submittedName>
        <fullName evidence="2">Uncharacterized protein</fullName>
    </submittedName>
</protein>
<sequence>TEKLLSIEIKDRPRLAKQIYLCFRVFLLQVSPEKPHFSENMKILENIVLSLKNDIKNINRENNNFNNIAEKLKFVDLFANLYPDKFFPFFWCFSANEFNHEKLVFTPCLNFLLQNSFGDSNGDMDIADFHLTGTDFKLVNVAKARAQTKFDLKNGDILETKKKRPIMAEFEENYRNRFFEKREQIENFSSQFSERFLGDLSKKVDFDFVENWL</sequence>
<keyword evidence="3" id="KW-1185">Reference proteome</keyword>
<keyword evidence="1" id="KW-0175">Coiled coil</keyword>
<comment type="caution">
    <text evidence="2">The sequence shown here is derived from an EMBL/GenBank/DDBJ whole genome shotgun (WGS) entry which is preliminary data.</text>
</comment>
<gene>
    <name evidence="2" type="ORF">MHBO_004754</name>
</gene>